<evidence type="ECO:0000256" key="6">
    <source>
        <dbReference type="ARBA" id="ARBA00023015"/>
    </source>
</evidence>
<evidence type="ECO:0000256" key="9">
    <source>
        <dbReference type="PROSITE-ProRule" id="PRU00042"/>
    </source>
</evidence>
<dbReference type="InterPro" id="IPR050717">
    <property type="entry name" value="C2H2-ZF_Transcription_Reg"/>
</dbReference>
<dbReference type="FunFam" id="3.30.160.60:FF:000110">
    <property type="entry name" value="Zinc finger protein-like"/>
    <property type="match status" value="1"/>
</dbReference>
<comment type="subcellular location">
    <subcellularLocation>
        <location evidence="1">Nucleus</location>
    </subcellularLocation>
</comment>
<dbReference type="GO" id="GO:0000977">
    <property type="term" value="F:RNA polymerase II transcription regulatory region sequence-specific DNA binding"/>
    <property type="evidence" value="ECO:0007669"/>
    <property type="project" value="TreeGrafter"/>
</dbReference>
<organism evidence="12 13">
    <name type="scientific">Euplotes crassus</name>
    <dbReference type="NCBI Taxonomy" id="5936"/>
    <lineage>
        <taxon>Eukaryota</taxon>
        <taxon>Sar</taxon>
        <taxon>Alveolata</taxon>
        <taxon>Ciliophora</taxon>
        <taxon>Intramacronucleata</taxon>
        <taxon>Spirotrichea</taxon>
        <taxon>Hypotrichia</taxon>
        <taxon>Euplotida</taxon>
        <taxon>Euplotidae</taxon>
        <taxon>Moneuplotes</taxon>
    </lineage>
</organism>
<accession>A0AAD1UNA1</accession>
<evidence type="ECO:0000256" key="4">
    <source>
        <dbReference type="ARBA" id="ARBA00022771"/>
    </source>
</evidence>
<feature type="region of interest" description="Disordered" evidence="10">
    <location>
        <begin position="127"/>
        <end position="158"/>
    </location>
</feature>
<dbReference type="EMBL" id="CAMPGE010012201">
    <property type="protein sequence ID" value="CAI2370981.1"/>
    <property type="molecule type" value="Genomic_DNA"/>
</dbReference>
<dbReference type="PANTHER" id="PTHR14196">
    <property type="entry name" value="ODD-SKIPPED - RELATED"/>
    <property type="match status" value="1"/>
</dbReference>
<dbReference type="PROSITE" id="PS50157">
    <property type="entry name" value="ZINC_FINGER_C2H2_2"/>
    <property type="match status" value="2"/>
</dbReference>
<keyword evidence="3" id="KW-0677">Repeat</keyword>
<protein>
    <recommendedName>
        <fullName evidence="11">C2H2-type domain-containing protein</fullName>
    </recommendedName>
</protein>
<proteinExistence type="predicted"/>
<dbReference type="AlphaFoldDB" id="A0AAD1UNA1"/>
<evidence type="ECO:0000256" key="2">
    <source>
        <dbReference type="ARBA" id="ARBA00022723"/>
    </source>
</evidence>
<evidence type="ECO:0000256" key="10">
    <source>
        <dbReference type="SAM" id="MobiDB-lite"/>
    </source>
</evidence>
<dbReference type="InterPro" id="IPR013087">
    <property type="entry name" value="Znf_C2H2_type"/>
</dbReference>
<dbReference type="PANTHER" id="PTHR14196:SF0">
    <property type="entry name" value="PROTEIN BOWEL"/>
    <property type="match status" value="1"/>
</dbReference>
<reference evidence="12" key="1">
    <citation type="submission" date="2023-07" db="EMBL/GenBank/DDBJ databases">
        <authorList>
            <consortium name="AG Swart"/>
            <person name="Singh M."/>
            <person name="Singh A."/>
            <person name="Seah K."/>
            <person name="Emmerich C."/>
        </authorList>
    </citation>
    <scope>NUCLEOTIDE SEQUENCE</scope>
    <source>
        <strain evidence="12">DP1</strain>
    </source>
</reference>
<sequence>MNLDGIQSKENYVVNTLGDVSLCFQGALLDEEKCSILNLPVLFCHRGQAFKPFLMSPLMMNVYPEIQIQQDLMHTIPIKGMDHKAIKDVCGNNPPLLHKLNNKSVSQRKISACSCHAYPNCFCKRNSSENSDIKSKTQKQSEVIIQQPDQSQSQSHIASDDISFLDDEPLSKNAAILEKYQYSVSLQACRGPGRKKKVINCEFRNCNRKFRKAWNFIDHARMHLNQRPYQCKICRRRFTQKGNLNKHQTLHST</sequence>
<evidence type="ECO:0000256" key="7">
    <source>
        <dbReference type="ARBA" id="ARBA00023163"/>
    </source>
</evidence>
<dbReference type="PROSITE" id="PS00028">
    <property type="entry name" value="ZINC_FINGER_C2H2_1"/>
    <property type="match status" value="2"/>
</dbReference>
<keyword evidence="7" id="KW-0804">Transcription</keyword>
<name>A0AAD1UNA1_EUPCR</name>
<gene>
    <name evidence="12" type="ORF">ECRASSUSDP1_LOCUS12301</name>
</gene>
<dbReference type="Proteomes" id="UP001295684">
    <property type="component" value="Unassembled WGS sequence"/>
</dbReference>
<dbReference type="SMART" id="SM00355">
    <property type="entry name" value="ZnF_C2H2"/>
    <property type="match status" value="2"/>
</dbReference>
<feature type="domain" description="C2H2-type" evidence="11">
    <location>
        <begin position="229"/>
        <end position="253"/>
    </location>
</feature>
<feature type="compositionally biased region" description="Low complexity" evidence="10">
    <location>
        <begin position="146"/>
        <end position="155"/>
    </location>
</feature>
<dbReference type="SUPFAM" id="SSF57667">
    <property type="entry name" value="beta-beta-alpha zinc fingers"/>
    <property type="match status" value="1"/>
</dbReference>
<dbReference type="Pfam" id="PF00096">
    <property type="entry name" value="zf-C2H2"/>
    <property type="match status" value="1"/>
</dbReference>
<keyword evidence="5" id="KW-0862">Zinc</keyword>
<keyword evidence="8" id="KW-0539">Nucleus</keyword>
<evidence type="ECO:0000256" key="8">
    <source>
        <dbReference type="ARBA" id="ARBA00023242"/>
    </source>
</evidence>
<evidence type="ECO:0000256" key="1">
    <source>
        <dbReference type="ARBA" id="ARBA00004123"/>
    </source>
</evidence>
<evidence type="ECO:0000313" key="12">
    <source>
        <dbReference type="EMBL" id="CAI2370981.1"/>
    </source>
</evidence>
<keyword evidence="6" id="KW-0805">Transcription regulation</keyword>
<evidence type="ECO:0000313" key="13">
    <source>
        <dbReference type="Proteomes" id="UP001295684"/>
    </source>
</evidence>
<evidence type="ECO:0000259" key="11">
    <source>
        <dbReference type="PROSITE" id="PS50157"/>
    </source>
</evidence>
<evidence type="ECO:0000256" key="5">
    <source>
        <dbReference type="ARBA" id="ARBA00022833"/>
    </source>
</evidence>
<evidence type="ECO:0000256" key="3">
    <source>
        <dbReference type="ARBA" id="ARBA00022737"/>
    </source>
</evidence>
<feature type="domain" description="C2H2-type" evidence="11">
    <location>
        <begin position="199"/>
        <end position="228"/>
    </location>
</feature>
<keyword evidence="13" id="KW-1185">Reference proteome</keyword>
<keyword evidence="2" id="KW-0479">Metal-binding</keyword>
<dbReference type="InterPro" id="IPR036236">
    <property type="entry name" value="Znf_C2H2_sf"/>
</dbReference>
<dbReference type="GO" id="GO:0008270">
    <property type="term" value="F:zinc ion binding"/>
    <property type="evidence" value="ECO:0007669"/>
    <property type="project" value="UniProtKB-KW"/>
</dbReference>
<dbReference type="GO" id="GO:0000981">
    <property type="term" value="F:DNA-binding transcription factor activity, RNA polymerase II-specific"/>
    <property type="evidence" value="ECO:0007669"/>
    <property type="project" value="TreeGrafter"/>
</dbReference>
<keyword evidence="4 9" id="KW-0863">Zinc-finger</keyword>
<comment type="caution">
    <text evidence="12">The sequence shown here is derived from an EMBL/GenBank/DDBJ whole genome shotgun (WGS) entry which is preliminary data.</text>
</comment>
<dbReference type="GO" id="GO:0005634">
    <property type="term" value="C:nucleus"/>
    <property type="evidence" value="ECO:0007669"/>
    <property type="project" value="UniProtKB-SubCell"/>
</dbReference>
<dbReference type="Gene3D" id="3.30.160.60">
    <property type="entry name" value="Classic Zinc Finger"/>
    <property type="match status" value="1"/>
</dbReference>